<dbReference type="EMBL" id="CP118677">
    <property type="protein sequence ID" value="WEA19000.1"/>
    <property type="molecule type" value="Genomic_DNA"/>
</dbReference>
<evidence type="ECO:0000313" key="1">
    <source>
        <dbReference type="EMBL" id="WEA19000.1"/>
    </source>
</evidence>
<organism evidence="1 2">
    <name type="scientific">Pseudomonas juntendi</name>
    <dbReference type="NCBI Taxonomy" id="2666183"/>
    <lineage>
        <taxon>Bacteria</taxon>
        <taxon>Pseudomonadati</taxon>
        <taxon>Pseudomonadota</taxon>
        <taxon>Gammaproteobacteria</taxon>
        <taxon>Pseudomonadales</taxon>
        <taxon>Pseudomonadaceae</taxon>
        <taxon>Pseudomonas</taxon>
    </lineage>
</organism>
<reference evidence="1" key="1">
    <citation type="submission" date="2023-02" db="EMBL/GenBank/DDBJ databases">
        <title>tmexCD-toprJ-like cluster.</title>
        <authorList>
            <person name="Gao X."/>
            <person name="Wang C."/>
            <person name="Liu J."/>
        </authorList>
    </citation>
    <scope>NUCLEOTIDE SEQUENCE</scope>
    <source>
        <strain evidence="1">GDW21C697WI</strain>
    </source>
</reference>
<sequence length="68" mass="7387">MDDQASTTADILELLHLNQAAIRAALEELSLWVSHRGSVHIHENVMAALATLDSHAEAISSGVERLRT</sequence>
<proteinExistence type="predicted"/>
<name>A0AAJ5S1V5_9PSED</name>
<dbReference type="RefSeq" id="WP_274999949.1">
    <property type="nucleotide sequence ID" value="NZ_CP118677.1"/>
</dbReference>
<dbReference type="Proteomes" id="UP001217631">
    <property type="component" value="Chromosome"/>
</dbReference>
<protein>
    <submittedName>
        <fullName evidence="1">Uncharacterized protein</fullName>
    </submittedName>
</protein>
<gene>
    <name evidence="1" type="ORF">PWA60_17065</name>
</gene>
<accession>A0AAJ5S1V5</accession>
<dbReference type="AlphaFoldDB" id="A0AAJ5S1V5"/>
<evidence type="ECO:0000313" key="2">
    <source>
        <dbReference type="Proteomes" id="UP001217631"/>
    </source>
</evidence>